<dbReference type="GO" id="GO:0035267">
    <property type="term" value="C:NuA4 histone acetyltransferase complex"/>
    <property type="evidence" value="ECO:0007669"/>
    <property type="project" value="TreeGrafter"/>
</dbReference>
<dbReference type="GO" id="GO:0006325">
    <property type="term" value="P:chromatin organization"/>
    <property type="evidence" value="ECO:0007669"/>
    <property type="project" value="UniProtKB-KW"/>
</dbReference>
<dbReference type="GO" id="GO:0005634">
    <property type="term" value="C:nucleus"/>
    <property type="evidence" value="ECO:0007669"/>
    <property type="project" value="UniProtKB-SubCell"/>
</dbReference>
<dbReference type="Proteomes" id="UP000095287">
    <property type="component" value="Unplaced"/>
</dbReference>
<dbReference type="Pfam" id="PF05712">
    <property type="entry name" value="MRG"/>
    <property type="match status" value="1"/>
</dbReference>
<dbReference type="PROSITE" id="PS51640">
    <property type="entry name" value="MRG"/>
    <property type="match status" value="1"/>
</dbReference>
<dbReference type="InterPro" id="IPR038217">
    <property type="entry name" value="MRG_C_sf"/>
</dbReference>
<dbReference type="Gene3D" id="2.30.30.140">
    <property type="match status" value="1"/>
</dbReference>
<evidence type="ECO:0000259" key="8">
    <source>
        <dbReference type="Pfam" id="PF22732"/>
    </source>
</evidence>
<feature type="domain" description="MRG" evidence="7">
    <location>
        <begin position="243"/>
        <end position="446"/>
    </location>
</feature>
<feature type="compositionally biased region" description="Low complexity" evidence="6">
    <location>
        <begin position="158"/>
        <end position="171"/>
    </location>
</feature>
<feature type="region of interest" description="Disordered" evidence="6">
    <location>
        <begin position="88"/>
        <end position="212"/>
    </location>
</feature>
<feature type="compositionally biased region" description="Polar residues" evidence="6">
    <location>
        <begin position="128"/>
        <end position="139"/>
    </location>
</feature>
<proteinExistence type="predicted"/>
<dbReference type="GO" id="GO:0006355">
    <property type="term" value="P:regulation of DNA-templated transcription"/>
    <property type="evidence" value="ECO:0007669"/>
    <property type="project" value="InterPro"/>
</dbReference>
<dbReference type="PANTHER" id="PTHR10880:SF48">
    <property type="entry name" value="MORTALITY FACTOR 4 LIKE 2"/>
    <property type="match status" value="1"/>
</dbReference>
<feature type="compositionally biased region" description="Basic and acidic residues" evidence="6">
    <location>
        <begin position="348"/>
        <end position="371"/>
    </location>
</feature>
<evidence type="ECO:0000313" key="9">
    <source>
        <dbReference type="Proteomes" id="UP000095287"/>
    </source>
</evidence>
<reference evidence="10" key="1">
    <citation type="submission" date="2016-11" db="UniProtKB">
        <authorList>
            <consortium name="WormBaseParasite"/>
        </authorList>
    </citation>
    <scope>IDENTIFICATION</scope>
</reference>
<keyword evidence="2" id="KW-0156">Chromatin regulator</keyword>
<dbReference type="PANTHER" id="PTHR10880">
    <property type="entry name" value="MORTALITY FACTOR 4-LIKE PROTEIN"/>
    <property type="match status" value="1"/>
</dbReference>
<keyword evidence="9" id="KW-1185">Reference proteome</keyword>
<dbReference type="SUPFAM" id="SSF54160">
    <property type="entry name" value="Chromo domain-like"/>
    <property type="match status" value="1"/>
</dbReference>
<keyword evidence="4" id="KW-0804">Transcription</keyword>
<accession>A0A1I7ZJF9</accession>
<evidence type="ECO:0000256" key="1">
    <source>
        <dbReference type="ARBA" id="ARBA00004123"/>
    </source>
</evidence>
<evidence type="ECO:0000256" key="4">
    <source>
        <dbReference type="ARBA" id="ARBA00023163"/>
    </source>
</evidence>
<evidence type="ECO:0000313" key="10">
    <source>
        <dbReference type="WBParaSite" id="L893_g269.t3"/>
    </source>
</evidence>
<sequence>MPPKQQPTYEKDQEVLCLHGESHYYAARIIDIQKDEKTGDNVYRVHYKGWNVRYDEDIVQGDTKKRFLEHTPENVEMAAKAIKEARMKAKAKKRSTMETATNKAVKRGQTDSRQSTPIDRSRGHSAESDASSKVGSTKRLTGRKVTSEVMKKGVPARTKPVAKSTTSTPTSSRKRRPTDNVSVDGKHRADSEAPSEELGDPAFGAKDDKDRSLEITSPEAAKASRLDTEDDALDVLREAREKEARSPVAGRKIKFDLPYELKMYLLDGDDIIKRLNMLPQLPAKNTVESIIDKYIAEELGPRSETESSKLTDTHMKHVCAGGMKECFNAVLGKILLYKFERPQYSDLHDKERKASTANFKSDEAGQEEEKPKRRTNKQNVDPNSESFVPNVAKYYGFMHLLRMLVSFETVVNHIDWPKSCLGQIDIFLEDFGRFLVKNKDKFCDIKNDFAPAQSEYHRRAWNAGD</sequence>
<dbReference type="InterPro" id="IPR053820">
    <property type="entry name" value="MSL3_chromo-like"/>
</dbReference>
<keyword evidence="3" id="KW-0805">Transcription regulation</keyword>
<name>A0A1I7ZJF9_9BILA</name>
<evidence type="ECO:0000256" key="5">
    <source>
        <dbReference type="ARBA" id="ARBA00023242"/>
    </source>
</evidence>
<dbReference type="WBParaSite" id="L893_g269.t3">
    <property type="protein sequence ID" value="L893_g269.t3"/>
    <property type="gene ID" value="L893_g269"/>
</dbReference>
<dbReference type="Gene3D" id="1.10.274.30">
    <property type="entry name" value="MRG domain"/>
    <property type="match status" value="1"/>
</dbReference>
<dbReference type="InterPro" id="IPR016197">
    <property type="entry name" value="Chromo-like_dom_sf"/>
</dbReference>
<evidence type="ECO:0000256" key="2">
    <source>
        <dbReference type="ARBA" id="ARBA00022853"/>
    </source>
</evidence>
<keyword evidence="5" id="KW-0539">Nucleus</keyword>
<feature type="region of interest" description="Disordered" evidence="6">
    <location>
        <begin position="348"/>
        <end position="384"/>
    </location>
</feature>
<evidence type="ECO:0000259" key="7">
    <source>
        <dbReference type="Pfam" id="PF05712"/>
    </source>
</evidence>
<dbReference type="InterPro" id="IPR026541">
    <property type="entry name" value="MRG_dom"/>
</dbReference>
<dbReference type="AlphaFoldDB" id="A0A1I7ZJF9"/>
<protein>
    <submittedName>
        <fullName evidence="10">MRG domain-containing protein</fullName>
    </submittedName>
</protein>
<evidence type="ECO:0000256" key="3">
    <source>
        <dbReference type="ARBA" id="ARBA00023015"/>
    </source>
</evidence>
<dbReference type="Pfam" id="PF22732">
    <property type="entry name" value="MSL3_chromo-like"/>
    <property type="match status" value="1"/>
</dbReference>
<organism evidence="9 10">
    <name type="scientific">Steinernema glaseri</name>
    <dbReference type="NCBI Taxonomy" id="37863"/>
    <lineage>
        <taxon>Eukaryota</taxon>
        <taxon>Metazoa</taxon>
        <taxon>Ecdysozoa</taxon>
        <taxon>Nematoda</taxon>
        <taxon>Chromadorea</taxon>
        <taxon>Rhabditida</taxon>
        <taxon>Tylenchina</taxon>
        <taxon>Panagrolaimomorpha</taxon>
        <taxon>Strongyloidoidea</taxon>
        <taxon>Steinernematidae</taxon>
        <taxon>Steinernema</taxon>
    </lineage>
</organism>
<evidence type="ECO:0000256" key="6">
    <source>
        <dbReference type="SAM" id="MobiDB-lite"/>
    </source>
</evidence>
<comment type="subcellular location">
    <subcellularLocation>
        <location evidence="1">Nucleus</location>
    </subcellularLocation>
</comment>
<feature type="domain" description="MSL3 chromodomain-like" evidence="8">
    <location>
        <begin position="9"/>
        <end position="79"/>
    </location>
</feature>
<dbReference type="InterPro" id="IPR008676">
    <property type="entry name" value="MRG"/>
</dbReference>